<evidence type="ECO:0000256" key="4">
    <source>
        <dbReference type="ARBA" id="ARBA00023315"/>
    </source>
</evidence>
<gene>
    <name evidence="6" type="ORF">PPG34_02185</name>
</gene>
<evidence type="ECO:0000259" key="5">
    <source>
        <dbReference type="Pfam" id="PF13847"/>
    </source>
</evidence>
<dbReference type="Pfam" id="PF02273">
    <property type="entry name" value="Acyl_transf_2"/>
    <property type="match status" value="1"/>
</dbReference>
<sequence length="747" mass="84269">MSPLLDKKTNTIITPELSFSKETPVQLELHGSSWQGKMITWWNTGLSIVVDGYIPVTVSQGVTLSFTNRNSFLRISGKVKKLDLWGRNQEEEFPILGQMCVHIESPDLDEFTSFKLRSLLKKQQQQPLFTQISLKFCAEQTDDPLIDVSPQKSTMVKPPIELPEIAKAFHPRLESTLFQCRNGAGKTIIGYHDSQENSHDNAPVIILAPGYGETKREYITLAYFLASNGFHVLRYDHTDHVGESEGSHEYTSLTTMKQDMQAILDYAQQQWKGNKVTLVATSLAGRVALKVLREGYQIDQLILISGIVDVRATLAAVHQEDLIGDYLDGHGRGVTNVLGFNVDGQVFLKDTVEGGYSDLASTILDVQEINAPVVWFSAEQDAWIDKCAHQQVVEALPSQQCRSFVIPEGLHRLLESPRKAKAVYRQIVFACQEQLAWQPKPDELIEPSRKDIGRQNRLERERNQTRRFQHEADHVDFWSHYLANFHYIANSHDYMAALDHIYHLLGPVSPGNRVLDAGCGNGHFGSLLFAKEWTRHQRELRSNQEPIYYFGVDFVETALTQAKIQLAQVLRQADEGHSEATVPSNILHPNFYRLDLNKPLPFQDESFDRIMSNLVIGYLRDPAASIRELLRVLAPGGKLVLTNLKPCSDLTQIYRNFVDRTTVRTAIHEAREVLNNSSHIRQGESEGAFQFYSQEEFRQILSSCGAVNPQVFPTFGNQAYIGIIEKPSLAINEDIASIWSSDALVAA</sequence>
<comment type="function">
    <text evidence="1">Acyl transferase is part of the fatty acid reductase system required for aldehyde biosynthesis; it produces fatty acids for the luminescent reaction.</text>
</comment>
<protein>
    <submittedName>
        <fullName evidence="6">Alpha/beta hydrolase</fullName>
    </submittedName>
</protein>
<dbReference type="PANTHER" id="PTHR43591">
    <property type="entry name" value="METHYLTRANSFERASE"/>
    <property type="match status" value="1"/>
</dbReference>
<name>A0ABU3K435_9BACT</name>
<dbReference type="InterPro" id="IPR029063">
    <property type="entry name" value="SAM-dependent_MTases_sf"/>
</dbReference>
<dbReference type="Pfam" id="PF13847">
    <property type="entry name" value="Methyltransf_31"/>
    <property type="match status" value="1"/>
</dbReference>
<dbReference type="Gene3D" id="3.40.50.1820">
    <property type="entry name" value="alpha/beta hydrolase"/>
    <property type="match status" value="1"/>
</dbReference>
<comment type="caution">
    <text evidence="6">The sequence shown here is derived from an EMBL/GenBank/DDBJ whole genome shotgun (WGS) entry which is preliminary data.</text>
</comment>
<dbReference type="Proteomes" id="UP001250932">
    <property type="component" value="Unassembled WGS sequence"/>
</dbReference>
<dbReference type="InterPro" id="IPR003157">
    <property type="entry name" value="LuxD"/>
</dbReference>
<keyword evidence="6" id="KW-0378">Hydrolase</keyword>
<reference evidence="6 7" key="1">
    <citation type="journal article" date="2023" name="ISME J.">
        <title>Cultivation and genomic characterization of novel and ubiquitous marine nitrite-oxidizing bacteria from the Nitrospirales.</title>
        <authorList>
            <person name="Mueller A.J."/>
            <person name="Daebeler A."/>
            <person name="Herbold C.W."/>
            <person name="Kirkegaard R.H."/>
            <person name="Daims H."/>
        </authorList>
    </citation>
    <scope>NUCLEOTIDE SEQUENCE [LARGE SCALE GENOMIC DNA]</scope>
    <source>
        <strain evidence="6 7">EB</strain>
    </source>
</reference>
<evidence type="ECO:0000313" key="6">
    <source>
        <dbReference type="EMBL" id="MDT7041141.1"/>
    </source>
</evidence>
<dbReference type="InterPro" id="IPR029058">
    <property type="entry name" value="AB_hydrolase_fold"/>
</dbReference>
<feature type="domain" description="Methyltransferase" evidence="5">
    <location>
        <begin position="510"/>
        <end position="645"/>
    </location>
</feature>
<keyword evidence="3" id="KW-0455">Luminescence</keyword>
<keyword evidence="2" id="KW-0808">Transferase</keyword>
<evidence type="ECO:0000256" key="2">
    <source>
        <dbReference type="ARBA" id="ARBA00022679"/>
    </source>
</evidence>
<dbReference type="EMBL" id="JAQOUE010000001">
    <property type="protein sequence ID" value="MDT7041141.1"/>
    <property type="molecule type" value="Genomic_DNA"/>
</dbReference>
<dbReference type="RefSeq" id="WP_313831499.1">
    <property type="nucleotide sequence ID" value="NZ_JAQOUE010000001.1"/>
</dbReference>
<keyword evidence="4" id="KW-0012">Acyltransferase</keyword>
<dbReference type="SUPFAM" id="SSF53335">
    <property type="entry name" value="S-adenosyl-L-methionine-dependent methyltransferases"/>
    <property type="match status" value="1"/>
</dbReference>
<dbReference type="CDD" id="cd02440">
    <property type="entry name" value="AdoMet_MTases"/>
    <property type="match status" value="1"/>
</dbReference>
<dbReference type="Gene3D" id="3.40.50.150">
    <property type="entry name" value="Vaccinia Virus protein VP39"/>
    <property type="match status" value="1"/>
</dbReference>
<organism evidence="6 7">
    <name type="scientific">Candidatus Nitronereus thalassa</name>
    <dbReference type="NCBI Taxonomy" id="3020898"/>
    <lineage>
        <taxon>Bacteria</taxon>
        <taxon>Pseudomonadati</taxon>
        <taxon>Nitrospirota</taxon>
        <taxon>Nitrospiria</taxon>
        <taxon>Nitrospirales</taxon>
        <taxon>Nitrospiraceae</taxon>
        <taxon>Candidatus Nitronereus</taxon>
    </lineage>
</organism>
<dbReference type="SUPFAM" id="SSF53474">
    <property type="entry name" value="alpha/beta-Hydrolases"/>
    <property type="match status" value="1"/>
</dbReference>
<dbReference type="InterPro" id="IPR025714">
    <property type="entry name" value="Methyltranfer_dom"/>
</dbReference>
<evidence type="ECO:0000313" key="7">
    <source>
        <dbReference type="Proteomes" id="UP001250932"/>
    </source>
</evidence>
<accession>A0ABU3K435</accession>
<evidence type="ECO:0000256" key="1">
    <source>
        <dbReference type="ARBA" id="ARBA00003846"/>
    </source>
</evidence>
<evidence type="ECO:0000256" key="3">
    <source>
        <dbReference type="ARBA" id="ARBA00023223"/>
    </source>
</evidence>
<proteinExistence type="predicted"/>
<keyword evidence="7" id="KW-1185">Reference proteome</keyword>
<dbReference type="GO" id="GO:0016787">
    <property type="term" value="F:hydrolase activity"/>
    <property type="evidence" value="ECO:0007669"/>
    <property type="project" value="UniProtKB-KW"/>
</dbReference>